<dbReference type="Gene3D" id="3.30.530.20">
    <property type="match status" value="1"/>
</dbReference>
<dbReference type="RefSeq" id="WP_194709153.1">
    <property type="nucleotide sequence ID" value="NZ_JADKPN010000021.1"/>
</dbReference>
<dbReference type="Proteomes" id="UP000640489">
    <property type="component" value="Unassembled WGS sequence"/>
</dbReference>
<evidence type="ECO:0000313" key="2">
    <source>
        <dbReference type="Proteomes" id="UP000640489"/>
    </source>
</evidence>
<evidence type="ECO:0000313" key="1">
    <source>
        <dbReference type="EMBL" id="MBF4765967.1"/>
    </source>
</evidence>
<protein>
    <submittedName>
        <fullName evidence="1">SRPBCC family protein</fullName>
    </submittedName>
</protein>
<accession>A0A930VK13</accession>
<comment type="caution">
    <text evidence="1">The sequence shown here is derived from an EMBL/GenBank/DDBJ whole genome shotgun (WGS) entry which is preliminary data.</text>
</comment>
<dbReference type="InterPro" id="IPR019587">
    <property type="entry name" value="Polyketide_cyclase/dehydratase"/>
</dbReference>
<dbReference type="InterPro" id="IPR023393">
    <property type="entry name" value="START-like_dom_sf"/>
</dbReference>
<reference evidence="1" key="1">
    <citation type="submission" date="2020-11" db="EMBL/GenBank/DDBJ databases">
        <title>Nocardioides sp. nov., isolated from Soil of Cynanchum wilfordii Hemsley rhizosphere.</title>
        <authorList>
            <person name="Lee J.-S."/>
            <person name="Suh M.K."/>
            <person name="Kim J.-S."/>
        </authorList>
    </citation>
    <scope>NUCLEOTIDE SEQUENCE</scope>
    <source>
        <strain evidence="1">KCTC 19275</strain>
    </source>
</reference>
<sequence length="162" mass="18420">MKQVQKHSTVEVEVDAVPEAVWAVVADVTRVGEWSHECRSVEWLAGADGAQGARPGARFRGRNRASIWTWSRTSEVLQADAPRTLVWRTLPTRLFPDSTEWRIELEPSGTGTRIRQSFHVVRAPWLLDRLYARLIPSHQDRDARLVEDLRRIGEVARSAVST</sequence>
<dbReference type="SUPFAM" id="SSF55961">
    <property type="entry name" value="Bet v1-like"/>
    <property type="match status" value="1"/>
</dbReference>
<gene>
    <name evidence="1" type="ORF">ISU07_22760</name>
</gene>
<dbReference type="CDD" id="cd07812">
    <property type="entry name" value="SRPBCC"/>
    <property type="match status" value="1"/>
</dbReference>
<keyword evidence="2" id="KW-1185">Reference proteome</keyword>
<name>A0A930VK13_9ACTN</name>
<organism evidence="1 2">
    <name type="scientific">Nocardioides islandensis</name>
    <dbReference type="NCBI Taxonomy" id="433663"/>
    <lineage>
        <taxon>Bacteria</taxon>
        <taxon>Bacillati</taxon>
        <taxon>Actinomycetota</taxon>
        <taxon>Actinomycetes</taxon>
        <taxon>Propionibacteriales</taxon>
        <taxon>Nocardioidaceae</taxon>
        <taxon>Nocardioides</taxon>
    </lineage>
</organism>
<dbReference type="AlphaFoldDB" id="A0A930VK13"/>
<dbReference type="EMBL" id="JADKPN010000021">
    <property type="protein sequence ID" value="MBF4765967.1"/>
    <property type="molecule type" value="Genomic_DNA"/>
</dbReference>
<dbReference type="Pfam" id="PF10604">
    <property type="entry name" value="Polyketide_cyc2"/>
    <property type="match status" value="1"/>
</dbReference>
<proteinExistence type="predicted"/>